<feature type="transmembrane region" description="Helical" evidence="9">
    <location>
        <begin position="1754"/>
        <end position="1780"/>
    </location>
</feature>
<keyword evidence="8 9" id="KW-0472">Membrane</keyword>
<dbReference type="InterPro" id="IPR047664">
    <property type="entry name" value="SWEET"/>
</dbReference>
<feature type="transmembrane region" description="Helical" evidence="9">
    <location>
        <begin position="169"/>
        <end position="188"/>
    </location>
</feature>
<dbReference type="GO" id="GO:0051119">
    <property type="term" value="F:sugar transmembrane transporter activity"/>
    <property type="evidence" value="ECO:0007669"/>
    <property type="project" value="InterPro"/>
</dbReference>
<feature type="transmembrane region" description="Helical" evidence="9">
    <location>
        <begin position="477"/>
        <end position="497"/>
    </location>
</feature>
<evidence type="ECO:0000256" key="2">
    <source>
        <dbReference type="ARBA" id="ARBA00007809"/>
    </source>
</evidence>
<dbReference type="Proteomes" id="UP000626109">
    <property type="component" value="Unassembled WGS sequence"/>
</dbReference>
<feature type="transmembrane region" description="Helical" evidence="9">
    <location>
        <begin position="1792"/>
        <end position="1814"/>
    </location>
</feature>
<feature type="transmembrane region" description="Helical" evidence="9">
    <location>
        <begin position="865"/>
        <end position="884"/>
    </location>
</feature>
<dbReference type="PANTHER" id="PTHR10791">
    <property type="entry name" value="RAG1-ACTIVATING PROTEIN 1"/>
    <property type="match status" value="1"/>
</dbReference>
<dbReference type="Pfam" id="PF08386">
    <property type="entry name" value="Abhydrolase_4"/>
    <property type="match status" value="1"/>
</dbReference>
<dbReference type="Pfam" id="PF00561">
    <property type="entry name" value="Abhydrolase_1"/>
    <property type="match status" value="1"/>
</dbReference>
<feature type="transmembrane region" description="Helical" evidence="9">
    <location>
        <begin position="752"/>
        <end position="775"/>
    </location>
</feature>
<evidence type="ECO:0000259" key="12">
    <source>
        <dbReference type="Pfam" id="PF08386"/>
    </source>
</evidence>
<dbReference type="InterPro" id="IPR029058">
    <property type="entry name" value="AB_hydrolase_fold"/>
</dbReference>
<sequence>MLLMHILGLIGLVCTLGVGLSPLSSVREARKIGSLGGLDTRTWPVFVTSYLLWTCYSIRIGDVWVCLASIFGSVTWLYFCLTAIRLTSQEEGELGPTCSSEPWEGGLLRRRAIDLHQCSKFYRKATIDKTEKGLAAGLGFTFCVAFACSPWNIEELNFLEAIITPEIKLSVFSSICGFSTLLLFINPLSRLWVLVKRRDASTIFLPIVMAQLVQNLLWAAYGILALEPGLYVPSGFGVFVVLAQLWLKCVFRGAGAAVEDPALEEEPGLFMESLTPIPCGKPVTTFGRRQNTIDLLDVSNRLKAQHVYEDYLKWQEANLKRQQGYTHSALGELTDGSASLSSPKMLLMHILGLIGLVCTLGVGLSPLSSVREARKIGSLGGLDTRTWPVFVTSYLLWTCYSIRIGDVWVCLASIFGSVTWLYFCLTAIRLTSQEEGELGPTCSSEPWEGGLLRRRAIDLHQCSKFYRKATIDKTEKGLAAGLGFTFCVAFACSPWNIEELNFLEAIITPEIKLSVFSSICGFSTLLLFINPLSRLWILVKRRDASTIFLPIVMAQLVQNLLWAAYGILALEPGLYVPSGFGVFVVLAQLWLKCVFRGAGAAVEDPALEEEPGLFMDSLTPIPCDKPVIQASSRIVTTFGRRHNTIDLPDVSSRLKAQHVYEDYLKWQEANRKRQQGYTHSALGELSDGSASLSSPKMLLMHLLGLIGLMCTLGVGLSPLSSVREARKIGSLGGLDTRTWPVFVTSYLLWTCYSIRIGDVWVCLASIFGSVTWLYFCLTAIRLTSQEEGELGPTCSSEPWEGGMVRRRAIDLHQCSKFYRKATIDKTEKGLAAGLGFTFCLAFACSPWNIEELNFLEAIITPEIKLSVFSSICGFSTLVLFINPLSRLWILVKRRDASTIFLPIVMAQLVQNLLWAAYGILALEPGLYVLSGFGVFVVVAQLLLKCVFRGADAAVEDPALEEEPELLMESLTPIPCGKPVIQASSRIDSKSTACDSISCSVTSESHVVSDAAYVTKSGEISMSPSEVTTFGRRHNTIDLPDVSNRLKAQRVYEDYLKWQEANRKRQQGYTHSALGELTEGLPTAPFLLFKATVGFPTGQAQSTSVGFPIARRISLTSDQVTGIWFHSRVSSKLPKAGLVCTLGVGLSPLSSVREARKIGSLGGLDTRTWPVFVTSYLLWTCYSIRIGDVWVCLASIFGSVTWLYFCLTAIRLTSQEEGELGPTCSSEPWEGGMVRRRTIDLHQCSKFYRKATIDKTEKGLAAGLGFTFCVAFACSPWNIEELNFLEAIITPEIKLSVFSSICGFSTLLLFINPLSRLWILVKRRDASTIFLPIVMAQLVQNLLWATYGILALEPGLYVPSGFGVFVVLAQLLLKCVFRGAGAAVEDPALEEEPGLFMDSLTPIPCDKPVIQASSRIDSKSTACDSISCSVTSESHVVSDTAHVTKSGEIPMSPWEVTTFGRRHNTIDLPDVSSRLKAQCVYEDYLKWQEANRKRRQGYTHSALGELTDGSASFSSPSHRQNRQIAQEVSSISEIPGEVHIEAQCLWVTPEKEMSPEGVEHPPATVGFLTEQVQSISVGLPITRPISLTSDRILQGRLATGSVSGIGHKVFLVTLSPFFCPSYAFGSSRPPTKSQGSGFIPECRANCPKQDNVGMSNCSAECMNVRAARVIAGYVTSRPARPHETSAKPKSLGVSLSSLSSVREVRKGGNLGGLEIRSWPLFATAGFLWRRASCVRLFRHFSKLYRKATIDKTEKGLAGCFGFTFCVAFACSPWNIAGFHFLEAIITPEIKLSVLSSTCGFSTLLMYINPFIRLWILVKRRDASAIFLPLVMAQLVQNLVWTAYGILALDPGLYRPYGVLIHEWKLSKERDSVFITYLDDENTECILNQESIFDALTERNHPIIHFRLYLSAEAEYRLRLVRDKDEEDAEDETPCLLCVPCCPPVDLAIRSLVRALSMMAMPAMVGWLLALCLARAAAELPCDGGICDNDATSLLAAPIRMATHTQFENASKDEGFSLERPDPSVLIWDIVGNESGMRFFHGWLKVPLVHDRTLTDLEESPQVCLRVSAVAKMTQEKLRPLFFHCGGPGSGRECAEMKFQNFGGGVQDNFFAVAMDQRGVELDEGLEAWRGALPQPCPFRDSSKKAVQQFPVARCNEIMTTVKQRYGERFKEHMLKLLDDGSTGTSTDLWDSVIWPILATGGLPMTTVTGVSYLNETFVRWYYKLMKLEHNLCSVADRYTRVSPTGRSYNTFMYSGTSDLAYDIDVLRRAMGSESMSIYGSSYGTTVGAAYATIFPSRVHRLILNGVVPPDPEVHVRATAAAKGMFSVWNGIANDCDKSVYQGLPDEERCPLSPGATGKVLKMLHDRTNVARAVRVNNGVHGMIFNVHEAPIGLACLEQLYSGKTVPGCPMSLMEEGAQVSEKEDNGLFGYSIQASVLGLDTAGRLNEEAFVTWWKQTLESYPLGAKRAIQYAIGIGTWPIYPKPLPPLGHPSVKAVVIGNLHDPNTAYEGAQEMRKAFPSSAIMTWQGYGHCLNGDKSEEQLEAEIIVARQKGTLAKYTNSLAMHLCSKLTWEFLVSGVLPTNGHTCMVAGPLELGSRAALQGER</sequence>
<accession>A0A813K9I6</accession>
<keyword evidence="3" id="KW-0813">Transport</keyword>
<dbReference type="PANTHER" id="PTHR10791:SF224">
    <property type="entry name" value="SUGAR TRANSPORTER SWEET"/>
    <property type="match status" value="1"/>
</dbReference>
<feature type="transmembrane region" description="Helical" evidence="9">
    <location>
        <begin position="574"/>
        <end position="591"/>
    </location>
</feature>
<comment type="subcellular location">
    <subcellularLocation>
        <location evidence="1">Endomembrane system</location>
        <topology evidence="1">Multi-pass membrane protein</topology>
    </subcellularLocation>
</comment>
<feature type="chain" id="PRO_5032693236" evidence="10">
    <location>
        <begin position="20"/>
        <end position="2604"/>
    </location>
</feature>
<feature type="transmembrane region" description="Helical" evidence="9">
    <location>
        <begin position="896"/>
        <end position="920"/>
    </location>
</feature>
<evidence type="ECO:0000259" key="11">
    <source>
        <dbReference type="Pfam" id="PF00561"/>
    </source>
</evidence>
<dbReference type="InterPro" id="IPR000073">
    <property type="entry name" value="AB_hydrolase_1"/>
</dbReference>
<feature type="transmembrane region" description="Helical" evidence="9">
    <location>
        <begin position="50"/>
        <end position="79"/>
    </location>
</feature>
<evidence type="ECO:0000256" key="1">
    <source>
        <dbReference type="ARBA" id="ARBA00004127"/>
    </source>
</evidence>
<feature type="transmembrane region" description="Helical" evidence="9">
    <location>
        <begin position="829"/>
        <end position="849"/>
    </location>
</feature>
<evidence type="ECO:0000256" key="6">
    <source>
        <dbReference type="ARBA" id="ARBA00022737"/>
    </source>
</evidence>
<keyword evidence="10" id="KW-0732">Signal</keyword>
<feature type="transmembrane region" description="Helical" evidence="9">
    <location>
        <begin position="513"/>
        <end position="532"/>
    </location>
</feature>
<feature type="transmembrane region" description="Helical" evidence="9">
    <location>
        <begin position="1294"/>
        <end position="1313"/>
    </location>
</feature>
<evidence type="ECO:0000256" key="10">
    <source>
        <dbReference type="SAM" id="SignalP"/>
    </source>
</evidence>
<feature type="transmembrane region" description="Helical" evidence="9">
    <location>
        <begin position="926"/>
        <end position="943"/>
    </location>
</feature>
<feature type="domain" description="Peptidase S33 tripeptidyl aminopeptidase-like C-terminal" evidence="12">
    <location>
        <begin position="2491"/>
        <end position="2534"/>
    </location>
</feature>
<keyword evidence="5 9" id="KW-0812">Transmembrane</keyword>
<evidence type="ECO:0000256" key="5">
    <source>
        <dbReference type="ARBA" id="ARBA00022692"/>
    </source>
</evidence>
<dbReference type="InterPro" id="IPR004316">
    <property type="entry name" value="SWEET_rpt"/>
</dbReference>
<proteinExistence type="inferred from homology"/>
<evidence type="ECO:0000256" key="9">
    <source>
        <dbReference type="SAM" id="Phobius"/>
    </source>
</evidence>
<dbReference type="Gene3D" id="1.20.1280.290">
    <property type="match status" value="6"/>
</dbReference>
<evidence type="ECO:0000313" key="14">
    <source>
        <dbReference type="Proteomes" id="UP000626109"/>
    </source>
</evidence>
<gene>
    <name evidence="13" type="ORF">PGLA2088_LOCUS29604</name>
</gene>
<evidence type="ECO:0000256" key="8">
    <source>
        <dbReference type="ARBA" id="ARBA00023136"/>
    </source>
</evidence>
<dbReference type="GO" id="GO:0012505">
    <property type="term" value="C:endomembrane system"/>
    <property type="evidence" value="ECO:0007669"/>
    <property type="project" value="UniProtKB-SubCell"/>
</dbReference>
<feature type="signal peptide" evidence="10">
    <location>
        <begin position="1"/>
        <end position="19"/>
    </location>
</feature>
<feature type="transmembrane region" description="Helical" evidence="9">
    <location>
        <begin position="133"/>
        <end position="153"/>
    </location>
</feature>
<feature type="domain" description="AB hydrolase-1" evidence="11">
    <location>
        <begin position="2168"/>
        <end position="2335"/>
    </location>
</feature>
<feature type="transmembrane region" description="Helical" evidence="9">
    <location>
        <begin position="200"/>
        <end position="224"/>
    </location>
</feature>
<dbReference type="Gene3D" id="3.40.50.1820">
    <property type="entry name" value="alpha/beta hydrolase"/>
    <property type="match status" value="1"/>
</dbReference>
<dbReference type="EMBL" id="CAJNNW010028402">
    <property type="protein sequence ID" value="CAE8695922.1"/>
    <property type="molecule type" value="Genomic_DNA"/>
</dbReference>
<keyword evidence="6" id="KW-0677">Repeat</keyword>
<evidence type="ECO:0000256" key="3">
    <source>
        <dbReference type="ARBA" id="ARBA00022448"/>
    </source>
</evidence>
<feature type="transmembrane region" description="Helical" evidence="9">
    <location>
        <begin position="346"/>
        <end position="364"/>
    </location>
</feature>
<dbReference type="GO" id="GO:0016020">
    <property type="term" value="C:membrane"/>
    <property type="evidence" value="ECO:0007669"/>
    <property type="project" value="InterPro"/>
</dbReference>
<feature type="transmembrane region" description="Helical" evidence="9">
    <location>
        <begin position="230"/>
        <end position="247"/>
    </location>
</feature>
<comment type="caution">
    <text evidence="13">The sequence shown here is derived from an EMBL/GenBank/DDBJ whole genome shotgun (WGS) entry which is preliminary data.</text>
</comment>
<protein>
    <submittedName>
        <fullName evidence="13">Uncharacterized protein</fullName>
    </submittedName>
</protein>
<feature type="transmembrane region" description="Helical" evidence="9">
    <location>
        <begin position="698"/>
        <end position="716"/>
    </location>
</feature>
<feature type="transmembrane region" description="Helical" evidence="9">
    <location>
        <begin position="1355"/>
        <end position="1372"/>
    </location>
</feature>
<evidence type="ECO:0000256" key="7">
    <source>
        <dbReference type="ARBA" id="ARBA00022989"/>
    </source>
</evidence>
<keyword evidence="4" id="KW-0762">Sugar transport</keyword>
<name>A0A813K9I6_POLGL</name>
<feature type="transmembrane region" description="Helical" evidence="9">
    <location>
        <begin position="1325"/>
        <end position="1349"/>
    </location>
</feature>
<dbReference type="Pfam" id="PF03083">
    <property type="entry name" value="MtN3_slv"/>
    <property type="match status" value="5"/>
</dbReference>
<dbReference type="SUPFAM" id="SSF53474">
    <property type="entry name" value="alpha/beta-Hydrolases"/>
    <property type="match status" value="1"/>
</dbReference>
<keyword evidence="7 9" id="KW-1133">Transmembrane helix</keyword>
<feature type="transmembrane region" description="Helical" evidence="9">
    <location>
        <begin position="400"/>
        <end position="423"/>
    </location>
</feature>
<dbReference type="InterPro" id="IPR013595">
    <property type="entry name" value="Pept_S33_TAP-like_C"/>
</dbReference>
<reference evidence="13" key="1">
    <citation type="submission" date="2021-02" db="EMBL/GenBank/DDBJ databases">
        <authorList>
            <person name="Dougan E. K."/>
            <person name="Rhodes N."/>
            <person name="Thang M."/>
            <person name="Chan C."/>
        </authorList>
    </citation>
    <scope>NUCLEOTIDE SEQUENCE</scope>
</reference>
<evidence type="ECO:0000256" key="4">
    <source>
        <dbReference type="ARBA" id="ARBA00022597"/>
    </source>
</evidence>
<organism evidence="13 14">
    <name type="scientific">Polarella glacialis</name>
    <name type="common">Dinoflagellate</name>
    <dbReference type="NCBI Taxonomy" id="89957"/>
    <lineage>
        <taxon>Eukaryota</taxon>
        <taxon>Sar</taxon>
        <taxon>Alveolata</taxon>
        <taxon>Dinophyceae</taxon>
        <taxon>Suessiales</taxon>
        <taxon>Suessiaceae</taxon>
        <taxon>Polarella</taxon>
    </lineage>
</organism>
<comment type="similarity">
    <text evidence="2">Belongs to the SWEET sugar transporter family.</text>
</comment>
<evidence type="ECO:0000313" key="13">
    <source>
        <dbReference type="EMBL" id="CAE8695922.1"/>
    </source>
</evidence>
<feature type="transmembrane region" description="Helical" evidence="9">
    <location>
        <begin position="544"/>
        <end position="568"/>
    </location>
</feature>
<feature type="transmembrane region" description="Helical" evidence="9">
    <location>
        <begin position="1258"/>
        <end position="1278"/>
    </location>
</feature>